<name>A0A3Q2E249_CYPVA</name>
<evidence type="ECO:0000313" key="3">
    <source>
        <dbReference type="Proteomes" id="UP000265020"/>
    </source>
</evidence>
<sequence length="139" mass="15233">LPDTKEGNPLQTDGILPNMFVYLTEGQCSRSESGALVWDGVGKHTSASGIIYTGDWQEDKMQGRGTLQFPSGAQYEGEFKDNMYHGLGKYIFPDGSVYKGCFCNDRLEGEGTFTDAQGLSWTGDFHGEVALALKLLHNL</sequence>
<reference evidence="2" key="2">
    <citation type="submission" date="2025-09" db="UniProtKB">
        <authorList>
            <consortium name="Ensembl"/>
        </authorList>
    </citation>
    <scope>IDENTIFICATION</scope>
</reference>
<evidence type="ECO:0000313" key="2">
    <source>
        <dbReference type="Ensembl" id="ENSCVAP00000026281.1"/>
    </source>
</evidence>
<dbReference type="PANTHER" id="PTHR46917:SF1">
    <property type="entry name" value="MORN REPEAT-CONTAINING PROTEIN 2"/>
    <property type="match status" value="1"/>
</dbReference>
<dbReference type="GeneTree" id="ENSGT00390000006619"/>
<dbReference type="AlphaFoldDB" id="A0A3Q2E249"/>
<keyword evidence="3" id="KW-1185">Reference proteome</keyword>
<dbReference type="Pfam" id="PF02493">
    <property type="entry name" value="MORN"/>
    <property type="match status" value="3"/>
</dbReference>
<dbReference type="InterPro" id="IPR052849">
    <property type="entry name" value="MORN_repeat_protein"/>
</dbReference>
<dbReference type="Ensembl" id="ENSCVAT00000016189.1">
    <property type="protein sequence ID" value="ENSCVAP00000026281.1"/>
    <property type="gene ID" value="ENSCVAG00000011704.1"/>
</dbReference>
<protein>
    <submittedName>
        <fullName evidence="2">MORN repeat containing 2</fullName>
    </submittedName>
</protein>
<keyword evidence="1" id="KW-0677">Repeat</keyword>
<reference evidence="2" key="1">
    <citation type="submission" date="2025-08" db="UniProtKB">
        <authorList>
            <consortium name="Ensembl"/>
        </authorList>
    </citation>
    <scope>IDENTIFICATION</scope>
</reference>
<dbReference type="Proteomes" id="UP000265020">
    <property type="component" value="Unassembled WGS sequence"/>
</dbReference>
<proteinExistence type="predicted"/>
<dbReference type="InterPro" id="IPR003409">
    <property type="entry name" value="MORN"/>
</dbReference>
<dbReference type="SMART" id="SM00698">
    <property type="entry name" value="MORN"/>
    <property type="match status" value="2"/>
</dbReference>
<dbReference type="PANTHER" id="PTHR46917">
    <property type="entry name" value="MORN REPEAT-CONTAINING PROTEIN 2"/>
    <property type="match status" value="1"/>
</dbReference>
<dbReference type="Gene3D" id="2.20.110.10">
    <property type="entry name" value="Histone H3 K4-specific methyltransferase SET7/9 N-terminal domain"/>
    <property type="match status" value="2"/>
</dbReference>
<dbReference type="STRING" id="28743.ENSCVAP00000026281"/>
<evidence type="ECO:0000256" key="1">
    <source>
        <dbReference type="ARBA" id="ARBA00022737"/>
    </source>
</evidence>
<dbReference type="SUPFAM" id="SSF82185">
    <property type="entry name" value="Histone H3 K4-specific methyltransferase SET7/9 N-terminal domain"/>
    <property type="match status" value="1"/>
</dbReference>
<accession>A0A3Q2E249</accession>
<organism evidence="2 3">
    <name type="scientific">Cyprinodon variegatus</name>
    <name type="common">Sheepshead minnow</name>
    <dbReference type="NCBI Taxonomy" id="28743"/>
    <lineage>
        <taxon>Eukaryota</taxon>
        <taxon>Metazoa</taxon>
        <taxon>Chordata</taxon>
        <taxon>Craniata</taxon>
        <taxon>Vertebrata</taxon>
        <taxon>Euteleostomi</taxon>
        <taxon>Actinopterygii</taxon>
        <taxon>Neopterygii</taxon>
        <taxon>Teleostei</taxon>
        <taxon>Neoteleostei</taxon>
        <taxon>Acanthomorphata</taxon>
        <taxon>Ovalentaria</taxon>
        <taxon>Atherinomorphae</taxon>
        <taxon>Cyprinodontiformes</taxon>
        <taxon>Cyprinodontidae</taxon>
        <taxon>Cyprinodon</taxon>
    </lineage>
</organism>
<dbReference type="OMA" id="TSANGMM"/>